<dbReference type="Gene3D" id="1.50.10.10">
    <property type="match status" value="1"/>
</dbReference>
<evidence type="ECO:0000256" key="2">
    <source>
        <dbReference type="ARBA" id="ARBA00038358"/>
    </source>
</evidence>
<organism evidence="3 4">
    <name type="scientific">Algoriphagus lacus</name>
    <dbReference type="NCBI Taxonomy" id="2056311"/>
    <lineage>
        <taxon>Bacteria</taxon>
        <taxon>Pseudomonadati</taxon>
        <taxon>Bacteroidota</taxon>
        <taxon>Cytophagia</taxon>
        <taxon>Cytophagales</taxon>
        <taxon>Cyclobacteriaceae</taxon>
        <taxon>Algoriphagus</taxon>
    </lineage>
</organism>
<dbReference type="PANTHER" id="PTHR36845:SF1">
    <property type="entry name" value="HYDROLASE, PUTATIVE (AFU_ORTHOLOGUE AFUA_7G05090)-RELATED"/>
    <property type="match status" value="1"/>
</dbReference>
<dbReference type="GO" id="GO:0000272">
    <property type="term" value="P:polysaccharide catabolic process"/>
    <property type="evidence" value="ECO:0007669"/>
    <property type="project" value="TreeGrafter"/>
</dbReference>
<dbReference type="RefSeq" id="WP_119477155.1">
    <property type="nucleotide sequence ID" value="NZ_QXML01000003.1"/>
</dbReference>
<accession>A0A418PT95</accession>
<dbReference type="PANTHER" id="PTHR36845">
    <property type="entry name" value="HYDROLASE, PUTATIVE (AFU_ORTHOLOGUE AFUA_7G05090)-RELATED"/>
    <property type="match status" value="1"/>
</dbReference>
<dbReference type="EMBL" id="QXML01000003">
    <property type="protein sequence ID" value="RIW16300.1"/>
    <property type="molecule type" value="Genomic_DNA"/>
</dbReference>
<evidence type="ECO:0000256" key="1">
    <source>
        <dbReference type="ARBA" id="ARBA00022801"/>
    </source>
</evidence>
<dbReference type="SUPFAM" id="SSF48208">
    <property type="entry name" value="Six-hairpin glycosidases"/>
    <property type="match status" value="1"/>
</dbReference>
<dbReference type="InterPro" id="IPR008928">
    <property type="entry name" value="6-hairpin_glycosidase_sf"/>
</dbReference>
<keyword evidence="4" id="KW-1185">Reference proteome</keyword>
<sequence>MKLNPAFSITDLKSSLERFWNLSGQKIRMIEDSFDTQKGAPVFTEKGKYVTRGWTEWTQGFQFGSAILQFDATGESEFLEIGRKNTVHKMAPHLTHIGVHDHGFNNVSTYGNLLRLINEGKIEGSDWEKEFYKLALKVTGAVQATRWTTIPSGGFIYSFNGPHSLFVDTIRSCRALVVSHQLGHVLQAENDKRISLIHRAIQHILSTVRFSIYYGKGRDRYDISGRTAHEIIFNTNDGNYRCPNSQQGYTGFSTWTRGLAWAICGLGETLEILDQIAEADYSEVISKKDLLAELSQAAIATSEFYLANTPTDGIPYWDTGAPTLHRLGDYLSRPADPFNEFEPVDSSAACIAAQGLIRIGNWLKASDPERGEKYKNAGIQLAGVLFSEPYLSTGEKHQGLILHSIYHQPNGWDYTPQAGKVANGESSMWGDYHARELALLLHRMLNNEPHYSFLNCVPA</sequence>
<dbReference type="AlphaFoldDB" id="A0A418PT95"/>
<dbReference type="Proteomes" id="UP000283522">
    <property type="component" value="Unassembled WGS sequence"/>
</dbReference>
<proteinExistence type="inferred from homology"/>
<evidence type="ECO:0000313" key="4">
    <source>
        <dbReference type="Proteomes" id="UP000283522"/>
    </source>
</evidence>
<gene>
    <name evidence="3" type="ORF">D0X99_08015</name>
</gene>
<dbReference type="InterPro" id="IPR012341">
    <property type="entry name" value="6hp_glycosidase-like_sf"/>
</dbReference>
<comment type="similarity">
    <text evidence="2">Belongs to the glycosyl hydrolase 88 family.</text>
</comment>
<reference evidence="3 4" key="1">
    <citation type="submission" date="2018-09" db="EMBL/GenBank/DDBJ databases">
        <authorList>
            <person name="Wang X."/>
            <person name="Du Z."/>
        </authorList>
    </citation>
    <scope>NUCLEOTIDE SEQUENCE [LARGE SCALE GENOMIC DNA]</scope>
    <source>
        <strain evidence="3 4">N3</strain>
    </source>
</reference>
<keyword evidence="1 3" id="KW-0378">Hydrolase</keyword>
<protein>
    <submittedName>
        <fullName evidence="3">Glycosyl hydrolase</fullName>
    </submittedName>
</protein>
<dbReference type="InterPro" id="IPR052369">
    <property type="entry name" value="UG_Glycosaminoglycan_Hydrolase"/>
</dbReference>
<comment type="caution">
    <text evidence="3">The sequence shown here is derived from an EMBL/GenBank/DDBJ whole genome shotgun (WGS) entry which is preliminary data.</text>
</comment>
<dbReference type="OrthoDB" id="428577at2"/>
<dbReference type="GO" id="GO:0052757">
    <property type="term" value="F:chondroitin hydrolase activity"/>
    <property type="evidence" value="ECO:0007669"/>
    <property type="project" value="TreeGrafter"/>
</dbReference>
<name>A0A418PT95_9BACT</name>
<evidence type="ECO:0000313" key="3">
    <source>
        <dbReference type="EMBL" id="RIW16300.1"/>
    </source>
</evidence>